<reference evidence="5 6" key="1">
    <citation type="submission" date="2013-11" db="EMBL/GenBank/DDBJ databases">
        <title>Metagenomic analysis of a methanogenic consortium involved in long chain n-alkane degradation.</title>
        <authorList>
            <person name="Davidova I.A."/>
            <person name="Callaghan A.V."/>
            <person name="Wawrik B."/>
            <person name="Pruitt S."/>
            <person name="Marks C."/>
            <person name="Duncan K.E."/>
            <person name="Suflita J.M."/>
        </authorList>
    </citation>
    <scope>NUCLEOTIDE SEQUENCE [LARGE SCALE GENOMIC DNA]</scope>
    <source>
        <strain evidence="5 6">SPR</strain>
    </source>
</reference>
<keyword evidence="3" id="KW-0067">ATP-binding</keyword>
<gene>
    <name evidence="5" type="ORF">X474_08495</name>
</gene>
<dbReference type="SMART" id="SM00382">
    <property type="entry name" value="AAA"/>
    <property type="match status" value="2"/>
</dbReference>
<evidence type="ECO:0000259" key="4">
    <source>
        <dbReference type="PROSITE" id="PS50893"/>
    </source>
</evidence>
<evidence type="ECO:0000313" key="6">
    <source>
        <dbReference type="Proteomes" id="UP000032233"/>
    </source>
</evidence>
<dbReference type="GO" id="GO:0016887">
    <property type="term" value="F:ATP hydrolysis activity"/>
    <property type="evidence" value="ECO:0007669"/>
    <property type="project" value="InterPro"/>
</dbReference>
<keyword evidence="6" id="KW-1185">Reference proteome</keyword>
<dbReference type="PATRIC" id="fig|1429043.3.peg.1800"/>
<dbReference type="InterPro" id="IPR050611">
    <property type="entry name" value="ABCF"/>
</dbReference>
<dbReference type="AlphaFoldDB" id="A0A0D2JYI4"/>
<dbReference type="InterPro" id="IPR003439">
    <property type="entry name" value="ABC_transporter-like_ATP-bd"/>
</dbReference>
<dbReference type="Pfam" id="PF00005">
    <property type="entry name" value="ABC_tran"/>
    <property type="match status" value="2"/>
</dbReference>
<dbReference type="STRING" id="1429043.X474_08495"/>
<dbReference type="SUPFAM" id="SSF52540">
    <property type="entry name" value="P-loop containing nucleoside triphosphate hydrolases"/>
    <property type="match status" value="2"/>
</dbReference>
<dbReference type="GO" id="GO:0005524">
    <property type="term" value="F:ATP binding"/>
    <property type="evidence" value="ECO:0007669"/>
    <property type="project" value="UniProtKB-KW"/>
</dbReference>
<dbReference type="Proteomes" id="UP000032233">
    <property type="component" value="Unassembled WGS sequence"/>
</dbReference>
<dbReference type="Gene3D" id="3.40.50.300">
    <property type="entry name" value="P-loop containing nucleotide triphosphate hydrolases"/>
    <property type="match status" value="3"/>
</dbReference>
<dbReference type="InterPro" id="IPR017871">
    <property type="entry name" value="ABC_transporter-like_CS"/>
</dbReference>
<dbReference type="PROSITE" id="PS50893">
    <property type="entry name" value="ABC_TRANSPORTER_2"/>
    <property type="match status" value="1"/>
</dbReference>
<accession>A0A0D2JYI4</accession>
<sequence length="500" mass="55406">MSRNLLRLLSVDFGYDASPELLFQNIDLHLGLGWTGVVGANGAGKSTFLRLSCGQLTPVAGSVSGPSLAVYCPQRTDHPPDGLELLMGASDREAMLIRVRLGLDEKWPNRWPDLSHGERKRLQIGAALYQRPDLLAVDEPTNHLDNQAQNVLLNALGAFRGIGLLVSHDRNLLDRLCIGTVFVDPPQAILRPGSYTRASREVLREEKEKGRRQQKAAKEVARLERTWEARRREAAQAGARRSKLKLNRKDSDGRAKIDLARVSGQDAARGRLQRQISGRLNQARQRLNKTGPSKEHPIGIEVTGEVCRRHGLILLSAGSIALGPGRNLIYPELLVRPGDKIAVKGSNGAGKSTLIKTLLASVDMPKGRLLYLPQEISAQRSRAVLKQARELKGVELGWVMNMVSRLGSRPQRLLASQLPSPGEARKLLLALGLRWRPWLIVLDEPTNHLDLQSIERLERALSKTPAALVLVSHDKRFLQALTDTNWLISMVGEKYILRTE</sequence>
<proteinExistence type="predicted"/>
<name>A0A0D2JYI4_9BACT</name>
<protein>
    <submittedName>
        <fullName evidence="5">ABC transporter ATPase</fullName>
    </submittedName>
</protein>
<dbReference type="RefSeq" id="WP_044347867.1">
    <property type="nucleotide sequence ID" value="NZ_AZAC01000010.1"/>
</dbReference>
<keyword evidence="2" id="KW-0547">Nucleotide-binding</keyword>
<comment type="caution">
    <text evidence="5">The sequence shown here is derived from an EMBL/GenBank/DDBJ whole genome shotgun (WGS) entry which is preliminary data.</text>
</comment>
<dbReference type="EMBL" id="AZAC01000010">
    <property type="protein sequence ID" value="KIX14595.1"/>
    <property type="molecule type" value="Genomic_DNA"/>
</dbReference>
<evidence type="ECO:0000256" key="3">
    <source>
        <dbReference type="ARBA" id="ARBA00022840"/>
    </source>
</evidence>
<organism evidence="5 6">
    <name type="scientific">Dethiosulfatarculus sandiegensis</name>
    <dbReference type="NCBI Taxonomy" id="1429043"/>
    <lineage>
        <taxon>Bacteria</taxon>
        <taxon>Pseudomonadati</taxon>
        <taxon>Thermodesulfobacteriota</taxon>
        <taxon>Desulfarculia</taxon>
        <taxon>Desulfarculales</taxon>
        <taxon>Desulfarculaceae</taxon>
        <taxon>Dethiosulfatarculus</taxon>
    </lineage>
</organism>
<evidence type="ECO:0000256" key="2">
    <source>
        <dbReference type="ARBA" id="ARBA00022741"/>
    </source>
</evidence>
<evidence type="ECO:0000313" key="5">
    <source>
        <dbReference type="EMBL" id="KIX14595.1"/>
    </source>
</evidence>
<dbReference type="PANTHER" id="PTHR19211">
    <property type="entry name" value="ATP-BINDING TRANSPORT PROTEIN-RELATED"/>
    <property type="match status" value="1"/>
</dbReference>
<dbReference type="InParanoid" id="A0A0D2JYI4"/>
<feature type="domain" description="ABC transporter" evidence="4">
    <location>
        <begin position="6"/>
        <end position="211"/>
    </location>
</feature>
<dbReference type="OrthoDB" id="9762051at2"/>
<dbReference type="PROSITE" id="PS00211">
    <property type="entry name" value="ABC_TRANSPORTER_1"/>
    <property type="match status" value="1"/>
</dbReference>
<keyword evidence="1" id="KW-0677">Repeat</keyword>
<dbReference type="InterPro" id="IPR027417">
    <property type="entry name" value="P-loop_NTPase"/>
</dbReference>
<dbReference type="InterPro" id="IPR003593">
    <property type="entry name" value="AAA+_ATPase"/>
</dbReference>
<dbReference type="PANTHER" id="PTHR19211:SF6">
    <property type="entry name" value="BLL7188 PROTEIN"/>
    <property type="match status" value="1"/>
</dbReference>
<evidence type="ECO:0000256" key="1">
    <source>
        <dbReference type="ARBA" id="ARBA00022737"/>
    </source>
</evidence>